<proteinExistence type="predicted"/>
<dbReference type="CDD" id="cd09917">
    <property type="entry name" value="F-box_SF"/>
    <property type="match status" value="1"/>
</dbReference>
<accession>A0A8H6VWR4</accession>
<keyword evidence="3" id="KW-1185">Reference proteome</keyword>
<dbReference type="EMBL" id="JACAZF010000008">
    <property type="protein sequence ID" value="KAF7296879.1"/>
    <property type="molecule type" value="Genomic_DNA"/>
</dbReference>
<protein>
    <submittedName>
        <fullName evidence="2">F-box domain-containing protein</fullName>
    </submittedName>
</protein>
<dbReference type="AlphaFoldDB" id="A0A8H6VWR4"/>
<sequence length="502" mass="56233">MSRIFKRAMSSKGGHMSLSKLPSLPTELLLEILAAADDETLHALAEVSKKFHWLAKESLLLRHKLELFTKNVLISSSDALRALRLALALRDPDPSSPIANRRPLHKFEYVPRDGLTNGGVENLRRLQALFNHLSPSVYRISHILLTFDRNLIKRPVTWNMGVNVPRLLQALCGQSPVAVIVSNTAIFTHKVRALRTWNPYTREPYCKLELHDGSKQWVATTNALSSIEAVYPFGPGDPATAAKNTKIAASHARRDPLLPWTLLIIDKTKITTLLLSVELTFSAWTAILSDPGLILPALHTVAIWSTKITPRASVEFLNRHSATLTTLTYMSPVFLAKYDYTTAPISWKKLQRLTAVAHYMNVLNTNYNLPSLTMVEIWPSDVDTVRSSLAPALQAVSRLPELDTLALWSLTEPDVSFSWPVLPNVRTLILQNVTTPLDTTRLIALLASALPALRSFQVTGGPHTRTTPARELSEEMKRWKEDLLTKMEDARNEMGDVRWSFD</sequence>
<feature type="domain" description="F-box" evidence="1">
    <location>
        <begin position="18"/>
        <end position="64"/>
    </location>
</feature>
<dbReference type="InterPro" id="IPR036047">
    <property type="entry name" value="F-box-like_dom_sf"/>
</dbReference>
<dbReference type="Gene3D" id="1.20.1280.50">
    <property type="match status" value="1"/>
</dbReference>
<dbReference type="Pfam" id="PF12937">
    <property type="entry name" value="F-box-like"/>
    <property type="match status" value="1"/>
</dbReference>
<dbReference type="PROSITE" id="PS50181">
    <property type="entry name" value="FBOX"/>
    <property type="match status" value="1"/>
</dbReference>
<dbReference type="GeneID" id="59348342"/>
<gene>
    <name evidence="2" type="ORF">MIND_00919400</name>
</gene>
<reference evidence="2" key="1">
    <citation type="submission" date="2020-05" db="EMBL/GenBank/DDBJ databases">
        <title>Mycena genomes resolve the evolution of fungal bioluminescence.</title>
        <authorList>
            <person name="Tsai I.J."/>
        </authorList>
    </citation>
    <scope>NUCLEOTIDE SEQUENCE</scope>
    <source>
        <strain evidence="2">171206Taipei</strain>
    </source>
</reference>
<evidence type="ECO:0000313" key="3">
    <source>
        <dbReference type="Proteomes" id="UP000636479"/>
    </source>
</evidence>
<dbReference type="RefSeq" id="XP_037217238.1">
    <property type="nucleotide sequence ID" value="XM_037365826.1"/>
</dbReference>
<comment type="caution">
    <text evidence="2">The sequence shown here is derived from an EMBL/GenBank/DDBJ whole genome shotgun (WGS) entry which is preliminary data.</text>
</comment>
<organism evidence="2 3">
    <name type="scientific">Mycena indigotica</name>
    <dbReference type="NCBI Taxonomy" id="2126181"/>
    <lineage>
        <taxon>Eukaryota</taxon>
        <taxon>Fungi</taxon>
        <taxon>Dikarya</taxon>
        <taxon>Basidiomycota</taxon>
        <taxon>Agaricomycotina</taxon>
        <taxon>Agaricomycetes</taxon>
        <taxon>Agaricomycetidae</taxon>
        <taxon>Agaricales</taxon>
        <taxon>Marasmiineae</taxon>
        <taxon>Mycenaceae</taxon>
        <taxon>Mycena</taxon>
    </lineage>
</organism>
<name>A0A8H6VWR4_9AGAR</name>
<dbReference type="OrthoDB" id="3058408at2759"/>
<evidence type="ECO:0000313" key="2">
    <source>
        <dbReference type="EMBL" id="KAF7296879.1"/>
    </source>
</evidence>
<dbReference type="SUPFAM" id="SSF81383">
    <property type="entry name" value="F-box domain"/>
    <property type="match status" value="1"/>
</dbReference>
<evidence type="ECO:0000259" key="1">
    <source>
        <dbReference type="PROSITE" id="PS50181"/>
    </source>
</evidence>
<dbReference type="Proteomes" id="UP000636479">
    <property type="component" value="Unassembled WGS sequence"/>
</dbReference>
<dbReference type="InterPro" id="IPR001810">
    <property type="entry name" value="F-box_dom"/>
</dbReference>